<comment type="caution">
    <text evidence="2">The sequence shown here is derived from an EMBL/GenBank/DDBJ whole genome shotgun (WGS) entry which is preliminary data.</text>
</comment>
<proteinExistence type="predicted"/>
<gene>
    <name evidence="2" type="ORF">L596_018370</name>
</gene>
<accession>A0A4V6A203</accession>
<reference evidence="2 3" key="2">
    <citation type="journal article" date="2019" name="G3 (Bethesda)">
        <title>Hybrid Assembly of the Genome of the Entomopathogenic Nematode Steinernema carpocapsae Identifies the X-Chromosome.</title>
        <authorList>
            <person name="Serra L."/>
            <person name="Macchietto M."/>
            <person name="Macias-Munoz A."/>
            <person name="McGill C.J."/>
            <person name="Rodriguez I.M."/>
            <person name="Rodriguez B."/>
            <person name="Murad R."/>
            <person name="Mortazavi A."/>
        </authorList>
    </citation>
    <scope>NUCLEOTIDE SEQUENCE [LARGE SCALE GENOMIC DNA]</scope>
    <source>
        <strain evidence="2 3">ALL</strain>
    </source>
</reference>
<evidence type="ECO:0000313" key="2">
    <source>
        <dbReference type="EMBL" id="TKR77385.1"/>
    </source>
</evidence>
<sequence>MATSGERKAAVQLQSVEKEKSSGVREACKATRPPSRDGGSDQSCIRSDSEDSNQKIDPNSKIESDSKSKKSVLRTACT</sequence>
<reference evidence="2 3" key="1">
    <citation type="journal article" date="2015" name="Genome Biol.">
        <title>Comparative genomics of Steinernema reveals deeply conserved gene regulatory networks.</title>
        <authorList>
            <person name="Dillman A.R."/>
            <person name="Macchietto M."/>
            <person name="Porter C.F."/>
            <person name="Rogers A."/>
            <person name="Williams B."/>
            <person name="Antoshechkin I."/>
            <person name="Lee M.M."/>
            <person name="Goodwin Z."/>
            <person name="Lu X."/>
            <person name="Lewis E.E."/>
            <person name="Goodrich-Blair H."/>
            <person name="Stock S.P."/>
            <person name="Adams B.J."/>
            <person name="Sternberg P.W."/>
            <person name="Mortazavi A."/>
        </authorList>
    </citation>
    <scope>NUCLEOTIDE SEQUENCE [LARGE SCALE GENOMIC DNA]</scope>
    <source>
        <strain evidence="2 3">ALL</strain>
    </source>
</reference>
<dbReference type="EMBL" id="AZBU02000005">
    <property type="protein sequence ID" value="TKR77385.1"/>
    <property type="molecule type" value="Genomic_DNA"/>
</dbReference>
<feature type="region of interest" description="Disordered" evidence="1">
    <location>
        <begin position="1"/>
        <end position="78"/>
    </location>
</feature>
<dbReference type="AlphaFoldDB" id="A0A4V6A203"/>
<evidence type="ECO:0000313" key="3">
    <source>
        <dbReference type="Proteomes" id="UP000298663"/>
    </source>
</evidence>
<feature type="compositionally biased region" description="Basic and acidic residues" evidence="1">
    <location>
        <begin position="47"/>
        <end position="68"/>
    </location>
</feature>
<protein>
    <submittedName>
        <fullName evidence="2">Uncharacterized protein</fullName>
    </submittedName>
</protein>
<dbReference type="Proteomes" id="UP000298663">
    <property type="component" value="Unassembled WGS sequence"/>
</dbReference>
<feature type="compositionally biased region" description="Basic and acidic residues" evidence="1">
    <location>
        <begin position="16"/>
        <end position="39"/>
    </location>
</feature>
<keyword evidence="3" id="KW-1185">Reference proteome</keyword>
<evidence type="ECO:0000256" key="1">
    <source>
        <dbReference type="SAM" id="MobiDB-lite"/>
    </source>
</evidence>
<organism evidence="2 3">
    <name type="scientific">Steinernema carpocapsae</name>
    <name type="common">Entomopathogenic nematode</name>
    <dbReference type="NCBI Taxonomy" id="34508"/>
    <lineage>
        <taxon>Eukaryota</taxon>
        <taxon>Metazoa</taxon>
        <taxon>Ecdysozoa</taxon>
        <taxon>Nematoda</taxon>
        <taxon>Chromadorea</taxon>
        <taxon>Rhabditida</taxon>
        <taxon>Tylenchina</taxon>
        <taxon>Panagrolaimomorpha</taxon>
        <taxon>Strongyloidoidea</taxon>
        <taxon>Steinernematidae</taxon>
        <taxon>Steinernema</taxon>
    </lineage>
</organism>
<name>A0A4V6A203_STECR</name>